<dbReference type="PANTHER" id="PTHR30157:SF0">
    <property type="entry name" value="NADPH-DEPENDENT FERRIC-CHELATE REDUCTASE"/>
    <property type="match status" value="1"/>
</dbReference>
<dbReference type="RefSeq" id="WP_312882341.1">
    <property type="nucleotide sequence ID" value="NZ_JACHJW010000001.1"/>
</dbReference>
<dbReference type="GO" id="GO:0016491">
    <property type="term" value="F:oxidoreductase activity"/>
    <property type="evidence" value="ECO:0007669"/>
    <property type="project" value="InterPro"/>
</dbReference>
<dbReference type="AlphaFoldDB" id="A0A7W7STQ5"/>
<protein>
    <submittedName>
        <fullName evidence="2">NADPH-dependent ferric siderophore reductase</fullName>
    </submittedName>
</protein>
<dbReference type="SUPFAM" id="SSF63380">
    <property type="entry name" value="Riboflavin synthase domain-like"/>
    <property type="match status" value="1"/>
</dbReference>
<dbReference type="Gene3D" id="2.40.30.10">
    <property type="entry name" value="Translation factors"/>
    <property type="match status" value="1"/>
</dbReference>
<dbReference type="InterPro" id="IPR017938">
    <property type="entry name" value="Riboflavin_synthase-like_b-brl"/>
</dbReference>
<reference evidence="2 3" key="1">
    <citation type="submission" date="2020-08" db="EMBL/GenBank/DDBJ databases">
        <title>Sequencing the genomes of 1000 actinobacteria strains.</title>
        <authorList>
            <person name="Klenk H.-P."/>
        </authorList>
    </citation>
    <scope>NUCLEOTIDE SEQUENCE [LARGE SCALE GENOMIC DNA]</scope>
    <source>
        <strain evidence="2 3">DSM 45886</strain>
    </source>
</reference>
<dbReference type="Pfam" id="PF08021">
    <property type="entry name" value="FAD_binding_9"/>
    <property type="match status" value="1"/>
</dbReference>
<keyword evidence="3" id="KW-1185">Reference proteome</keyword>
<evidence type="ECO:0000313" key="2">
    <source>
        <dbReference type="EMBL" id="MBB4960817.1"/>
    </source>
</evidence>
<sequence length="282" mass="30955">MTDARNKSQVIYATVQRTERLTPHMIRVVLGGDGLSGFGAGAFTDHYVKLIFPPDGVVYPDPLDLAAVRRDLPREQWPRTRTYTVRAWDPTALELTLDFVHHGDLGLAGPWAAQARPGDQIMLRGPGGAYAPSPDADWHLLAGDESALPAIAAALERLPVDAPARVFVEVAGPDEEQKLVTEGAAEIVWLHRGGRVVGEALVEAVRALEFLPGAVHAFVHGEAHFVKELRHLLRVEHSLPKEALSISGYWRRGVDEDGWQSSKGEWNQRIEEAEEQLVGAAR</sequence>
<dbReference type="InterPro" id="IPR013113">
    <property type="entry name" value="SIP_FAD-bd"/>
</dbReference>
<dbReference type="Proteomes" id="UP000578819">
    <property type="component" value="Unassembled WGS sequence"/>
</dbReference>
<dbReference type="Gene3D" id="3.40.50.80">
    <property type="entry name" value="Nucleotide-binding domain of ferredoxin-NADP reductase (FNR) module"/>
    <property type="match status" value="1"/>
</dbReference>
<comment type="caution">
    <text evidence="2">The sequence shown here is derived from an EMBL/GenBank/DDBJ whole genome shotgun (WGS) entry which is preliminary data.</text>
</comment>
<organism evidence="2 3">
    <name type="scientific">Micromonospora polyrhachis</name>
    <dbReference type="NCBI Taxonomy" id="1282883"/>
    <lineage>
        <taxon>Bacteria</taxon>
        <taxon>Bacillati</taxon>
        <taxon>Actinomycetota</taxon>
        <taxon>Actinomycetes</taxon>
        <taxon>Micromonosporales</taxon>
        <taxon>Micromonosporaceae</taxon>
        <taxon>Micromonospora</taxon>
    </lineage>
</organism>
<accession>A0A7W7STQ5</accession>
<evidence type="ECO:0000313" key="3">
    <source>
        <dbReference type="Proteomes" id="UP000578819"/>
    </source>
</evidence>
<dbReference type="FunFam" id="2.40.30.10:FF:000131">
    <property type="entry name" value="NADPH-dependent ferric siderophore reductase"/>
    <property type="match status" value="1"/>
</dbReference>
<dbReference type="InterPro" id="IPR039374">
    <property type="entry name" value="SIP_fam"/>
</dbReference>
<dbReference type="InterPro" id="IPR007037">
    <property type="entry name" value="SIP_rossman_dom"/>
</dbReference>
<dbReference type="CDD" id="cd06193">
    <property type="entry name" value="siderophore_interacting"/>
    <property type="match status" value="1"/>
</dbReference>
<gene>
    <name evidence="2" type="ORF">FHR38_004550</name>
</gene>
<name>A0A7W7STQ5_9ACTN</name>
<dbReference type="Pfam" id="PF04954">
    <property type="entry name" value="SIP"/>
    <property type="match status" value="1"/>
</dbReference>
<dbReference type="PROSITE" id="PS51384">
    <property type="entry name" value="FAD_FR"/>
    <property type="match status" value="1"/>
</dbReference>
<dbReference type="InterPro" id="IPR039261">
    <property type="entry name" value="FNR_nucleotide-bd"/>
</dbReference>
<dbReference type="PANTHER" id="PTHR30157">
    <property type="entry name" value="FERRIC REDUCTASE, NADPH-DEPENDENT"/>
    <property type="match status" value="1"/>
</dbReference>
<feature type="domain" description="FAD-binding FR-type" evidence="1">
    <location>
        <begin position="8"/>
        <end position="133"/>
    </location>
</feature>
<dbReference type="EMBL" id="JACHJW010000001">
    <property type="protein sequence ID" value="MBB4960817.1"/>
    <property type="molecule type" value="Genomic_DNA"/>
</dbReference>
<dbReference type="InterPro" id="IPR017927">
    <property type="entry name" value="FAD-bd_FR_type"/>
</dbReference>
<proteinExistence type="predicted"/>
<evidence type="ECO:0000259" key="1">
    <source>
        <dbReference type="PROSITE" id="PS51384"/>
    </source>
</evidence>